<dbReference type="InterPro" id="IPR013783">
    <property type="entry name" value="Ig-like_fold"/>
</dbReference>
<accession>A0A5J4Z709</accession>
<comment type="caution">
    <text evidence="3">The sequence shown here is derived from an EMBL/GenBank/DDBJ whole genome shotgun (WGS) entry which is preliminary data.</text>
</comment>
<organism evidence="3 4">
    <name type="scientific">Porphyridium purpureum</name>
    <name type="common">Red alga</name>
    <name type="synonym">Porphyridium cruentum</name>
    <dbReference type="NCBI Taxonomy" id="35688"/>
    <lineage>
        <taxon>Eukaryota</taxon>
        <taxon>Rhodophyta</taxon>
        <taxon>Bangiophyceae</taxon>
        <taxon>Porphyridiales</taxon>
        <taxon>Porphyridiaceae</taxon>
        <taxon>Porphyridium</taxon>
    </lineage>
</organism>
<dbReference type="Gene3D" id="3.90.1070.10">
    <property type="match status" value="1"/>
</dbReference>
<sequence>MRKVRLIYRSGWTAPRMHYVVHGNPENPGTWTKPPGRPMSVCNGFAHTSGSWFDIEIEIDDADQVRCLEFAPNDGHNAWDNPSGSPGANYTVEVDRRVNTIVLFSGRVSTTRSSAAECVMVVTDLDGTLLGDDTAMFEFFDTWQRSHMVAGSVLVYNTGRSLDLFQQVKAEKKLLTPAALISSVGTEVYWFGQDGSWRKDAEWDATLQGHGWDVDAARGAASDLMAQEKYQHGAHWRPVGEQNAFKLVVGVRASLSDAFVQDFTNALQTRRTGTKAKLILSGHGDWKYLDILSPAAGKLAAMMHVRECVNREPNHKRDVLFDATNTLCCGDSGNDIGMMEGDEHCIIVGNSQRELLDWYAAQTRHERLFRAERHCAGGILQGLQAWRARQGESTPVKNKAS</sequence>
<dbReference type="GO" id="GO:0016787">
    <property type="term" value="F:hydrolase activity"/>
    <property type="evidence" value="ECO:0007669"/>
    <property type="project" value="UniProtKB-KW"/>
</dbReference>
<dbReference type="OMA" id="RMNENIV"/>
<reference evidence="4" key="1">
    <citation type="journal article" date="2019" name="Nat. Commun.">
        <title>Expansion of phycobilisome linker gene families in mesophilic red algae.</title>
        <authorList>
            <person name="Lee J."/>
            <person name="Kim D."/>
            <person name="Bhattacharya D."/>
            <person name="Yoon H.S."/>
        </authorList>
    </citation>
    <scope>NUCLEOTIDE SEQUENCE [LARGE SCALE GENOMIC DNA]</scope>
    <source>
        <strain evidence="4">CCMP 1328</strain>
    </source>
</reference>
<keyword evidence="4" id="KW-1185">Reference proteome</keyword>
<evidence type="ECO:0000259" key="2">
    <source>
        <dbReference type="Pfam" id="PF05116"/>
    </source>
</evidence>
<keyword evidence="1" id="KW-0378">Hydrolase</keyword>
<protein>
    <submittedName>
        <fullName evidence="3">Putative sucrose-phosphatase 2</fullName>
    </submittedName>
</protein>
<dbReference type="Pfam" id="PF05116">
    <property type="entry name" value="S6PP"/>
    <property type="match status" value="1"/>
</dbReference>
<dbReference type="SFLD" id="SFLDS00003">
    <property type="entry name" value="Haloacid_Dehalogenase"/>
    <property type="match status" value="1"/>
</dbReference>
<dbReference type="InterPro" id="IPR023214">
    <property type="entry name" value="HAD_sf"/>
</dbReference>
<dbReference type="SUPFAM" id="SSF56784">
    <property type="entry name" value="HAD-like"/>
    <property type="match status" value="1"/>
</dbReference>
<dbReference type="SFLD" id="SFLDG01141">
    <property type="entry name" value="C2.B.1:_Sucrose_Phosphatase_Li"/>
    <property type="match status" value="1"/>
</dbReference>
<proteinExistence type="predicted"/>
<dbReference type="InterPro" id="IPR036412">
    <property type="entry name" value="HAD-like_sf"/>
</dbReference>
<dbReference type="PANTHER" id="PTHR46521:SF4">
    <property type="entry name" value="SUCROSE-PHOSPHATASE 2-RELATED"/>
    <property type="match status" value="1"/>
</dbReference>
<dbReference type="Gene3D" id="3.40.50.1000">
    <property type="entry name" value="HAD superfamily/HAD-like"/>
    <property type="match status" value="1"/>
</dbReference>
<dbReference type="OrthoDB" id="531008at2759"/>
<dbReference type="Gene3D" id="2.60.40.10">
    <property type="entry name" value="Immunoglobulins"/>
    <property type="match status" value="1"/>
</dbReference>
<dbReference type="EMBL" id="VRMN01000001">
    <property type="protein sequence ID" value="KAA8499125.1"/>
    <property type="molecule type" value="Genomic_DNA"/>
</dbReference>
<dbReference type="InterPro" id="IPR051518">
    <property type="entry name" value="Sucrose_Phosphatase"/>
</dbReference>
<dbReference type="Proteomes" id="UP000324585">
    <property type="component" value="Unassembled WGS sequence"/>
</dbReference>
<name>A0A5J4Z709_PORPP</name>
<evidence type="ECO:0000313" key="4">
    <source>
        <dbReference type="Proteomes" id="UP000324585"/>
    </source>
</evidence>
<dbReference type="AlphaFoldDB" id="A0A5J4Z709"/>
<gene>
    <name evidence="3" type="ORF">FVE85_6710</name>
</gene>
<dbReference type="InterPro" id="IPR006380">
    <property type="entry name" value="SPP-like_dom"/>
</dbReference>
<dbReference type="PANTHER" id="PTHR46521">
    <property type="entry name" value="SUCROSE-PHOSPHATASE 2-RELATED"/>
    <property type="match status" value="1"/>
</dbReference>
<evidence type="ECO:0000313" key="3">
    <source>
        <dbReference type="EMBL" id="KAA8499125.1"/>
    </source>
</evidence>
<evidence type="ECO:0000256" key="1">
    <source>
        <dbReference type="ARBA" id="ARBA00022801"/>
    </source>
</evidence>
<dbReference type="SFLD" id="SFLDG01140">
    <property type="entry name" value="C2.B:_Phosphomannomutase_and_P"/>
    <property type="match status" value="1"/>
</dbReference>
<feature type="domain" description="Sucrose phosphatase-like" evidence="2">
    <location>
        <begin position="119"/>
        <end position="386"/>
    </location>
</feature>